<feature type="transmembrane region" description="Helical" evidence="1">
    <location>
        <begin position="71"/>
        <end position="92"/>
    </location>
</feature>
<dbReference type="PANTHER" id="PTHR40076">
    <property type="entry name" value="MEMBRANE PROTEIN-RELATED"/>
    <property type="match status" value="1"/>
</dbReference>
<feature type="transmembrane region" description="Helical" evidence="1">
    <location>
        <begin position="178"/>
        <end position="201"/>
    </location>
</feature>
<dbReference type="EMBL" id="SVNY01000003">
    <property type="protein sequence ID" value="MBE6833290.1"/>
    <property type="molecule type" value="Genomic_DNA"/>
</dbReference>
<proteinExistence type="predicted"/>
<organism evidence="2 3">
    <name type="scientific">Faecalispora sporosphaeroides</name>
    <dbReference type="NCBI Taxonomy" id="1549"/>
    <lineage>
        <taxon>Bacteria</taxon>
        <taxon>Bacillati</taxon>
        <taxon>Bacillota</taxon>
        <taxon>Clostridia</taxon>
        <taxon>Eubacteriales</taxon>
        <taxon>Oscillospiraceae</taxon>
        <taxon>Faecalispora</taxon>
    </lineage>
</organism>
<keyword evidence="1" id="KW-0472">Membrane</keyword>
<reference evidence="2" key="1">
    <citation type="submission" date="2019-04" db="EMBL/GenBank/DDBJ databases">
        <title>Evolution of Biomass-Degrading Anaerobic Consortia Revealed by Metagenomics.</title>
        <authorList>
            <person name="Peng X."/>
        </authorList>
    </citation>
    <scope>NUCLEOTIDE SEQUENCE</scope>
    <source>
        <strain evidence="2">SIG551</strain>
    </source>
</reference>
<keyword evidence="1" id="KW-0812">Transmembrane</keyword>
<evidence type="ECO:0000256" key="1">
    <source>
        <dbReference type="SAM" id="Phobius"/>
    </source>
</evidence>
<keyword evidence="1" id="KW-1133">Transmembrane helix</keyword>
<dbReference type="InterPro" id="IPR010380">
    <property type="entry name" value="DUF975"/>
</dbReference>
<feature type="transmembrane region" description="Helical" evidence="1">
    <location>
        <begin position="20"/>
        <end position="40"/>
    </location>
</feature>
<evidence type="ECO:0000313" key="3">
    <source>
        <dbReference type="Proteomes" id="UP000754750"/>
    </source>
</evidence>
<evidence type="ECO:0000313" key="2">
    <source>
        <dbReference type="EMBL" id="MBE6833290.1"/>
    </source>
</evidence>
<sequence length="252" mass="28237">MWSREIVKSNAKAAIRGGKYWMAFLVSAMVSIVPSLIEWITGYQEVNDKWAASMGSGVIQVESSVFMGYNLVFVLLNIFILFPLTVGVYGFFVRNRFDAGRFSDVFLGFRNGYGSVVLTNFVTNLFIGLWTLLLIIPGIYKALQYIMVPFLLSDNPRLSGQRVRQISRLMTDGEKGAILVLVLSFIGWFLLPIVLSVVLGMIGAPEFVLNLVVTLGLALIMPYYYATLAELYIFLRDRAIQTGMVQPEELSL</sequence>
<dbReference type="PANTHER" id="PTHR40076:SF1">
    <property type="entry name" value="MEMBRANE PROTEIN"/>
    <property type="match status" value="1"/>
</dbReference>
<comment type="caution">
    <text evidence="2">The sequence shown here is derived from an EMBL/GenBank/DDBJ whole genome shotgun (WGS) entry which is preliminary data.</text>
</comment>
<dbReference type="Proteomes" id="UP000754750">
    <property type="component" value="Unassembled WGS sequence"/>
</dbReference>
<feature type="transmembrane region" description="Helical" evidence="1">
    <location>
        <begin position="113"/>
        <end position="136"/>
    </location>
</feature>
<gene>
    <name evidence="2" type="ORF">E7512_06860</name>
</gene>
<accession>A0A928KWF9</accession>
<dbReference type="RefSeq" id="WP_326840283.1">
    <property type="nucleotide sequence ID" value="NZ_JBKWRC010000002.1"/>
</dbReference>
<feature type="transmembrane region" description="Helical" evidence="1">
    <location>
        <begin position="207"/>
        <end position="226"/>
    </location>
</feature>
<dbReference type="AlphaFoldDB" id="A0A928KWF9"/>
<name>A0A928KWF9_9FIRM</name>
<dbReference type="Pfam" id="PF06161">
    <property type="entry name" value="DUF975"/>
    <property type="match status" value="1"/>
</dbReference>
<protein>
    <submittedName>
        <fullName evidence="2">DUF975 family protein</fullName>
    </submittedName>
</protein>